<dbReference type="SUPFAM" id="SSF55729">
    <property type="entry name" value="Acyl-CoA N-acyltransferases (Nat)"/>
    <property type="match status" value="1"/>
</dbReference>
<dbReference type="CDD" id="cd04301">
    <property type="entry name" value="NAT_SF"/>
    <property type="match status" value="1"/>
</dbReference>
<evidence type="ECO:0000256" key="2">
    <source>
        <dbReference type="ARBA" id="ARBA00023315"/>
    </source>
</evidence>
<organism evidence="4 5">
    <name type="scientific">Microbacterium aquilitoris</name>
    <dbReference type="NCBI Taxonomy" id="3067307"/>
    <lineage>
        <taxon>Bacteria</taxon>
        <taxon>Bacillati</taxon>
        <taxon>Actinomycetota</taxon>
        <taxon>Actinomycetes</taxon>
        <taxon>Micrococcales</taxon>
        <taxon>Microbacteriaceae</taxon>
        <taxon>Microbacterium</taxon>
    </lineage>
</organism>
<dbReference type="PANTHER" id="PTHR43877">
    <property type="entry name" value="AMINOALKYLPHOSPHONATE N-ACETYLTRANSFERASE-RELATED-RELATED"/>
    <property type="match status" value="1"/>
</dbReference>
<dbReference type="EMBL" id="JAUZVT010000001">
    <property type="protein sequence ID" value="MDT3329355.1"/>
    <property type="molecule type" value="Genomic_DNA"/>
</dbReference>
<dbReference type="PROSITE" id="PS51186">
    <property type="entry name" value="GNAT"/>
    <property type="match status" value="1"/>
</dbReference>
<protein>
    <submittedName>
        <fullName evidence="4">GNAT family N-acetyltransferase</fullName>
    </submittedName>
</protein>
<dbReference type="Gene3D" id="3.40.630.30">
    <property type="match status" value="1"/>
</dbReference>
<sequence length="172" mass="18957">MSPRIRFATTADATSIERIENDADRLLIDRLEPDAWSPAPPGAERITDLGFVLVAEVDEDVVGFVHVLEIDDACHLEQLSVSPAFARRGLGRALTEAAKRHAGERGHSRITLRTFADVPWNAPFYATVGFAEEEPSTAFHRSLVEVEARLGLDRYGRRVQMGATLRPASAVH</sequence>
<dbReference type="Proteomes" id="UP001262835">
    <property type="component" value="Unassembled WGS sequence"/>
</dbReference>
<evidence type="ECO:0000259" key="3">
    <source>
        <dbReference type="PROSITE" id="PS51186"/>
    </source>
</evidence>
<dbReference type="InterPro" id="IPR050832">
    <property type="entry name" value="Bact_Acetyltransf"/>
</dbReference>
<dbReference type="InterPro" id="IPR016181">
    <property type="entry name" value="Acyl_CoA_acyltransferase"/>
</dbReference>
<evidence type="ECO:0000256" key="1">
    <source>
        <dbReference type="ARBA" id="ARBA00022679"/>
    </source>
</evidence>
<comment type="caution">
    <text evidence="4">The sequence shown here is derived from an EMBL/GenBank/DDBJ whole genome shotgun (WGS) entry which is preliminary data.</text>
</comment>
<evidence type="ECO:0000313" key="5">
    <source>
        <dbReference type="Proteomes" id="UP001262835"/>
    </source>
</evidence>
<dbReference type="Pfam" id="PF00583">
    <property type="entry name" value="Acetyltransf_1"/>
    <property type="match status" value="1"/>
</dbReference>
<proteinExistence type="predicted"/>
<keyword evidence="5" id="KW-1185">Reference proteome</keyword>
<feature type="domain" description="N-acetyltransferase" evidence="3">
    <location>
        <begin position="3"/>
        <end position="153"/>
    </location>
</feature>
<evidence type="ECO:0000313" key="4">
    <source>
        <dbReference type="EMBL" id="MDT3329355.1"/>
    </source>
</evidence>
<keyword evidence="2" id="KW-0012">Acyltransferase</keyword>
<keyword evidence="1" id="KW-0808">Transferase</keyword>
<reference evidence="4 5" key="1">
    <citation type="submission" date="2023-08" db="EMBL/GenBank/DDBJ databases">
        <title>Microbacterium aquilitoris sp. nov. and Microbacterium gwkjibeachense sp. nov., isolated from beach.</title>
        <authorList>
            <person name="Lee S.D."/>
            <person name="Yang H."/>
            <person name="Kim I."/>
        </authorList>
    </citation>
    <scope>NUCLEOTIDE SEQUENCE [LARGE SCALE GENOMIC DNA]</scope>
    <source>
        <strain evidence="4 5">KSW-18</strain>
    </source>
</reference>
<name>A0ABU3GG86_9MICO</name>
<dbReference type="RefSeq" id="WP_311868455.1">
    <property type="nucleotide sequence ID" value="NZ_JAUZVT010000001.1"/>
</dbReference>
<accession>A0ABU3GG86</accession>
<dbReference type="PANTHER" id="PTHR43877:SF1">
    <property type="entry name" value="ACETYLTRANSFERASE"/>
    <property type="match status" value="1"/>
</dbReference>
<dbReference type="InterPro" id="IPR000182">
    <property type="entry name" value="GNAT_dom"/>
</dbReference>
<gene>
    <name evidence="4" type="ORF">Q9S78_01605</name>
</gene>